<dbReference type="InterPro" id="IPR013328">
    <property type="entry name" value="6PGD_dom2"/>
</dbReference>
<dbReference type="SUPFAM" id="SSF48179">
    <property type="entry name" value="6-phosphogluconate dehydrogenase C-terminal domain-like"/>
    <property type="match status" value="1"/>
</dbReference>
<dbReference type="InterPro" id="IPR008927">
    <property type="entry name" value="6-PGluconate_DH-like_C_sf"/>
</dbReference>
<dbReference type="Pfam" id="PF08546">
    <property type="entry name" value="ApbA_C"/>
    <property type="match status" value="1"/>
</dbReference>
<dbReference type="InterPro" id="IPR051402">
    <property type="entry name" value="KPR-Related"/>
</dbReference>
<dbReference type="InterPro" id="IPR013332">
    <property type="entry name" value="KPR_N"/>
</dbReference>
<dbReference type="Gene3D" id="3.40.50.720">
    <property type="entry name" value="NAD(P)-binding Rossmann-like Domain"/>
    <property type="match status" value="1"/>
</dbReference>
<dbReference type="InterPro" id="IPR013752">
    <property type="entry name" value="KPA_reductase"/>
</dbReference>
<dbReference type="PANTHER" id="PTHR21708:SF26">
    <property type="entry name" value="2-DEHYDROPANTOATE 2-REDUCTASE"/>
    <property type="match status" value="1"/>
</dbReference>
<organism evidence="3">
    <name type="scientific">bioreactor metagenome</name>
    <dbReference type="NCBI Taxonomy" id="1076179"/>
    <lineage>
        <taxon>unclassified sequences</taxon>
        <taxon>metagenomes</taxon>
        <taxon>ecological metagenomes</taxon>
    </lineage>
</organism>
<feature type="domain" description="Ketopantoate reductase N-terminal" evidence="1">
    <location>
        <begin position="4"/>
        <end position="68"/>
    </location>
</feature>
<proteinExistence type="predicted"/>
<dbReference type="FunFam" id="1.10.1040.10:FF:000017">
    <property type="entry name" value="2-dehydropantoate 2-reductase"/>
    <property type="match status" value="1"/>
</dbReference>
<dbReference type="Pfam" id="PF02558">
    <property type="entry name" value="ApbA"/>
    <property type="match status" value="1"/>
</dbReference>
<evidence type="ECO:0000313" key="3">
    <source>
        <dbReference type="EMBL" id="MPM66631.1"/>
    </source>
</evidence>
<comment type="caution">
    <text evidence="3">The sequence shown here is derived from an EMBL/GenBank/DDBJ whole genome shotgun (WGS) entry which is preliminary data.</text>
</comment>
<evidence type="ECO:0000259" key="1">
    <source>
        <dbReference type="Pfam" id="PF02558"/>
    </source>
</evidence>
<gene>
    <name evidence="3" type="ORF">SDC9_113541</name>
</gene>
<accession>A0A645BPX1</accession>
<evidence type="ECO:0008006" key="4">
    <source>
        <dbReference type="Google" id="ProtNLM"/>
    </source>
</evidence>
<dbReference type="PANTHER" id="PTHR21708">
    <property type="entry name" value="PROBABLE 2-DEHYDROPANTOATE 2-REDUCTASE"/>
    <property type="match status" value="1"/>
</dbReference>
<dbReference type="Gene3D" id="1.10.1040.10">
    <property type="entry name" value="N-(1-d-carboxylethyl)-l-norvaline Dehydrogenase, domain 2"/>
    <property type="match status" value="1"/>
</dbReference>
<dbReference type="GO" id="GO:0005737">
    <property type="term" value="C:cytoplasm"/>
    <property type="evidence" value="ECO:0007669"/>
    <property type="project" value="TreeGrafter"/>
</dbReference>
<name>A0A645BPX1_9ZZZZ</name>
<reference evidence="3" key="1">
    <citation type="submission" date="2019-08" db="EMBL/GenBank/DDBJ databases">
        <authorList>
            <person name="Kucharzyk K."/>
            <person name="Murdoch R.W."/>
            <person name="Higgins S."/>
            <person name="Loffler F."/>
        </authorList>
    </citation>
    <scope>NUCLEOTIDE SEQUENCE</scope>
</reference>
<dbReference type="AlphaFoldDB" id="A0A645BPX1"/>
<evidence type="ECO:0000259" key="2">
    <source>
        <dbReference type="Pfam" id="PF08546"/>
    </source>
</evidence>
<protein>
    <recommendedName>
        <fullName evidence="4">2-dehydropantoate 2-reductase</fullName>
    </recommendedName>
</protein>
<dbReference type="EMBL" id="VSSQ01021204">
    <property type="protein sequence ID" value="MPM66631.1"/>
    <property type="molecule type" value="Genomic_DNA"/>
</dbReference>
<sequence>MALKIAPMVGDDTLVIPLCNGIGNGERIEKLLGKGIVLDGCIYVSSFITAPGEFGQVGESLKIAFGPRKGSVTPRMKELEKLLLDAGVIVCKATEDIESEVWQKYTTVCSFAGVTSYFMQPMGELQKDPRKMALAFDAMREIIALAEAKGVKLPEDMFERGGRSFWKSVPEMKPSMLRDFETPGKQTEIEAFSVYVVRLGRELGVPTPAHEWIAHKLAPDMI</sequence>
<feature type="domain" description="Ketopantoate reductase C-terminal" evidence="2">
    <location>
        <begin position="96"/>
        <end position="216"/>
    </location>
</feature>